<feature type="domain" description="HTH lysR-type" evidence="5">
    <location>
        <begin position="49"/>
        <end position="106"/>
    </location>
</feature>
<dbReference type="Gene3D" id="3.40.190.290">
    <property type="match status" value="1"/>
</dbReference>
<comment type="caution">
    <text evidence="6">The sequence shown here is derived from an EMBL/GenBank/DDBJ whole genome shotgun (WGS) entry which is preliminary data.</text>
</comment>
<protein>
    <submittedName>
        <fullName evidence="6">LysR family transcriptional regulator</fullName>
    </submittedName>
</protein>
<accession>A0A0P9RH91</accession>
<sequence>MHTERVWVCGRWSHCWQNAVADKWAQIDRIVILQGNNGWTCALGDSSVDLLQSMQVFAKLAELGSFTKVAEAMQVGRPHLTRIIQELEASLDVRLFQRTTRSVKLTAEGQRFYERVKSNLADLAETTSMFDRNGSTLRGRLRIDIPAAFSQRSFMETLRGFTRAFPDIDVVLGVTDRTVDLVAEGIDCALRIGELPDSSLVVRNIGKATMVTCAAPFYLQAFGTPETLEDLKRHCGVSFLSGQNNRPLPWHFSLNGEDLPYPAQGAITVNESNAYVQCGLAGFGILQAPGITVESFLASGELVEVLEAYRPLPRPVSVLYPSRTHLAPQVQAFVEWLRAHFPKLHPCWFDAQ</sequence>
<dbReference type="EMBL" id="RBRA01000226">
    <property type="protein sequence ID" value="RMQ21344.1"/>
    <property type="molecule type" value="Genomic_DNA"/>
</dbReference>
<dbReference type="Pfam" id="PF00126">
    <property type="entry name" value="HTH_1"/>
    <property type="match status" value="1"/>
</dbReference>
<dbReference type="SUPFAM" id="SSF46785">
    <property type="entry name" value="Winged helix' DNA-binding domain"/>
    <property type="match status" value="1"/>
</dbReference>
<keyword evidence="3" id="KW-0238">DNA-binding</keyword>
<dbReference type="FunFam" id="3.40.190.290:FF:000001">
    <property type="entry name" value="Transcriptional regulator, LysR family"/>
    <property type="match status" value="1"/>
</dbReference>
<evidence type="ECO:0000313" key="8">
    <source>
        <dbReference type="Proteomes" id="UP000267908"/>
    </source>
</evidence>
<comment type="similarity">
    <text evidence="1">Belongs to the LysR transcriptional regulatory family.</text>
</comment>
<dbReference type="Proteomes" id="UP000269044">
    <property type="component" value="Unassembled WGS sequence"/>
</dbReference>
<evidence type="ECO:0000256" key="3">
    <source>
        <dbReference type="ARBA" id="ARBA00023125"/>
    </source>
</evidence>
<organism evidence="6 8">
    <name type="scientific">Pseudomonas syringae pv. delphinii</name>
    <dbReference type="NCBI Taxonomy" id="192088"/>
    <lineage>
        <taxon>Bacteria</taxon>
        <taxon>Pseudomonadati</taxon>
        <taxon>Pseudomonadota</taxon>
        <taxon>Gammaproteobacteria</taxon>
        <taxon>Pseudomonadales</taxon>
        <taxon>Pseudomonadaceae</taxon>
        <taxon>Pseudomonas</taxon>
    </lineage>
</organism>
<dbReference type="PANTHER" id="PTHR30537">
    <property type="entry name" value="HTH-TYPE TRANSCRIPTIONAL REGULATOR"/>
    <property type="match status" value="1"/>
</dbReference>
<evidence type="ECO:0000256" key="4">
    <source>
        <dbReference type="ARBA" id="ARBA00023163"/>
    </source>
</evidence>
<dbReference type="Proteomes" id="UP000267908">
    <property type="component" value="Unassembled WGS sequence"/>
</dbReference>
<evidence type="ECO:0000256" key="1">
    <source>
        <dbReference type="ARBA" id="ARBA00009437"/>
    </source>
</evidence>
<dbReference type="SUPFAM" id="SSF53850">
    <property type="entry name" value="Periplasmic binding protein-like II"/>
    <property type="match status" value="1"/>
</dbReference>
<keyword evidence="4" id="KW-0804">Transcription</keyword>
<keyword evidence="2" id="KW-0805">Transcription regulation</keyword>
<dbReference type="FunFam" id="1.10.10.10:FF:000001">
    <property type="entry name" value="LysR family transcriptional regulator"/>
    <property type="match status" value="1"/>
</dbReference>
<evidence type="ECO:0000256" key="2">
    <source>
        <dbReference type="ARBA" id="ARBA00023015"/>
    </source>
</evidence>
<dbReference type="GO" id="GO:0006351">
    <property type="term" value="P:DNA-templated transcription"/>
    <property type="evidence" value="ECO:0007669"/>
    <property type="project" value="TreeGrafter"/>
</dbReference>
<dbReference type="InterPro" id="IPR000847">
    <property type="entry name" value="LysR_HTH_N"/>
</dbReference>
<evidence type="ECO:0000313" key="7">
    <source>
        <dbReference type="EMBL" id="RMQ21344.1"/>
    </source>
</evidence>
<reference evidence="8 9" key="1">
    <citation type="submission" date="2018-08" db="EMBL/GenBank/DDBJ databases">
        <title>Recombination of ecologically and evolutionarily significant loci maintains genetic cohesion in the Pseudomonas syringae species complex.</title>
        <authorList>
            <person name="Dillon M."/>
            <person name="Thakur S."/>
            <person name="Almeida R.N.D."/>
            <person name="Weir B.S."/>
            <person name="Guttman D.S."/>
        </authorList>
    </citation>
    <scope>NUCLEOTIDE SEQUENCE [LARGE SCALE GENOMIC DNA]</scope>
    <source>
        <strain evidence="7 9">ICMP 13052</strain>
        <strain evidence="6 8">ICMP 4330</strain>
    </source>
</reference>
<dbReference type="GO" id="GO:0043565">
    <property type="term" value="F:sequence-specific DNA binding"/>
    <property type="evidence" value="ECO:0007669"/>
    <property type="project" value="TreeGrafter"/>
</dbReference>
<name>A0A0P9RH91_9PSED</name>
<dbReference type="InterPro" id="IPR058163">
    <property type="entry name" value="LysR-type_TF_proteobact-type"/>
</dbReference>
<proteinExistence type="inferred from homology"/>
<dbReference type="CDD" id="cd08472">
    <property type="entry name" value="PBP2_CrgA_like_3"/>
    <property type="match status" value="1"/>
</dbReference>
<evidence type="ECO:0000313" key="9">
    <source>
        <dbReference type="Proteomes" id="UP000269044"/>
    </source>
</evidence>
<dbReference type="Gene3D" id="1.10.10.10">
    <property type="entry name" value="Winged helix-like DNA-binding domain superfamily/Winged helix DNA-binding domain"/>
    <property type="match status" value="1"/>
</dbReference>
<dbReference type="PANTHER" id="PTHR30537:SF72">
    <property type="entry name" value="LYSR FAMILY TRANSCRIPTIONAL REGULATOR"/>
    <property type="match status" value="1"/>
</dbReference>
<evidence type="ECO:0000259" key="5">
    <source>
        <dbReference type="PROSITE" id="PS50931"/>
    </source>
</evidence>
<dbReference type="PROSITE" id="PS50931">
    <property type="entry name" value="HTH_LYSR"/>
    <property type="match status" value="1"/>
</dbReference>
<dbReference type="InterPro" id="IPR036390">
    <property type="entry name" value="WH_DNA-bd_sf"/>
</dbReference>
<dbReference type="InterPro" id="IPR036388">
    <property type="entry name" value="WH-like_DNA-bd_sf"/>
</dbReference>
<dbReference type="EMBL" id="RBQG01000136">
    <property type="protein sequence ID" value="RMP14269.1"/>
    <property type="molecule type" value="Genomic_DNA"/>
</dbReference>
<dbReference type="InterPro" id="IPR005119">
    <property type="entry name" value="LysR_subst-bd"/>
</dbReference>
<dbReference type="Pfam" id="PF03466">
    <property type="entry name" value="LysR_substrate"/>
    <property type="match status" value="1"/>
</dbReference>
<dbReference type="GO" id="GO:0003700">
    <property type="term" value="F:DNA-binding transcription factor activity"/>
    <property type="evidence" value="ECO:0007669"/>
    <property type="project" value="InterPro"/>
</dbReference>
<gene>
    <name evidence="7" type="ORF">ALQ08_100646</name>
    <name evidence="6" type="ORF">ALQ28_100601</name>
</gene>
<evidence type="ECO:0000313" key="6">
    <source>
        <dbReference type="EMBL" id="RMP14269.1"/>
    </source>
</evidence>
<dbReference type="AlphaFoldDB" id="A0A0P9RH91"/>